<dbReference type="GO" id="GO:0005524">
    <property type="term" value="F:ATP binding"/>
    <property type="evidence" value="ECO:0007669"/>
    <property type="project" value="UniProtKB-KW"/>
</dbReference>
<dbReference type="Gene3D" id="1.20.1560.10">
    <property type="entry name" value="ABC transporter type 1, transmembrane domain"/>
    <property type="match status" value="1"/>
</dbReference>
<feature type="domain" description="ABC transporter" evidence="9">
    <location>
        <begin position="399"/>
        <end position="639"/>
    </location>
</feature>
<dbReference type="PANTHER" id="PTHR24221">
    <property type="entry name" value="ATP-BINDING CASSETTE SUB-FAMILY B"/>
    <property type="match status" value="1"/>
</dbReference>
<dbReference type="EMBL" id="CP001700">
    <property type="protein sequence ID" value="ACU71700.1"/>
    <property type="molecule type" value="Genomic_DNA"/>
</dbReference>
<reference evidence="11 12" key="1">
    <citation type="journal article" date="2009" name="Stand. Genomic Sci.">
        <title>Complete genome sequence of Catenulispora acidiphila type strain (ID 139908).</title>
        <authorList>
            <person name="Copeland A."/>
            <person name="Lapidus A."/>
            <person name="Glavina Del Rio T."/>
            <person name="Nolan M."/>
            <person name="Lucas S."/>
            <person name="Chen F."/>
            <person name="Tice H."/>
            <person name="Cheng J.F."/>
            <person name="Bruce D."/>
            <person name="Goodwin L."/>
            <person name="Pitluck S."/>
            <person name="Mikhailova N."/>
            <person name="Pati A."/>
            <person name="Ivanova N."/>
            <person name="Mavromatis K."/>
            <person name="Chen A."/>
            <person name="Palaniappan K."/>
            <person name="Chain P."/>
            <person name="Land M."/>
            <person name="Hauser L."/>
            <person name="Chang Y.J."/>
            <person name="Jeffries C.D."/>
            <person name="Chertkov O."/>
            <person name="Brettin T."/>
            <person name="Detter J.C."/>
            <person name="Han C."/>
            <person name="Ali Z."/>
            <person name="Tindall B.J."/>
            <person name="Goker M."/>
            <person name="Bristow J."/>
            <person name="Eisen J.A."/>
            <person name="Markowitz V."/>
            <person name="Hugenholtz P."/>
            <person name="Kyrpides N.C."/>
            <person name="Klenk H.P."/>
        </authorList>
    </citation>
    <scope>NUCLEOTIDE SEQUENCE [LARGE SCALE GENOMIC DNA]</scope>
    <source>
        <strain evidence="12">DSM 44928 / JCM 14897 / NBRC 102108 / NRRL B-24433 / ID139908</strain>
    </source>
</reference>
<dbReference type="InterPro" id="IPR003593">
    <property type="entry name" value="AAA+_ATPase"/>
</dbReference>
<dbReference type="GO" id="GO:0016887">
    <property type="term" value="F:ATP hydrolysis activity"/>
    <property type="evidence" value="ECO:0007669"/>
    <property type="project" value="InterPro"/>
</dbReference>
<dbReference type="AlphaFoldDB" id="C7Q125"/>
<evidence type="ECO:0000256" key="3">
    <source>
        <dbReference type="ARBA" id="ARBA00022741"/>
    </source>
</evidence>
<protein>
    <submittedName>
        <fullName evidence="11">ABC transporter related</fullName>
    </submittedName>
</protein>
<feature type="compositionally biased region" description="Polar residues" evidence="7">
    <location>
        <begin position="1"/>
        <end position="10"/>
    </location>
</feature>
<dbReference type="OrthoDB" id="9806127at2"/>
<dbReference type="GO" id="GO:0005886">
    <property type="term" value="C:plasma membrane"/>
    <property type="evidence" value="ECO:0007669"/>
    <property type="project" value="UniProtKB-SubCell"/>
</dbReference>
<dbReference type="RefSeq" id="WP_012786993.1">
    <property type="nucleotide sequence ID" value="NC_013131.1"/>
</dbReference>
<feature type="transmembrane region" description="Helical" evidence="8">
    <location>
        <begin position="193"/>
        <end position="214"/>
    </location>
</feature>
<dbReference type="GO" id="GO:0034040">
    <property type="term" value="F:ATPase-coupled lipid transmembrane transporter activity"/>
    <property type="evidence" value="ECO:0007669"/>
    <property type="project" value="TreeGrafter"/>
</dbReference>
<evidence type="ECO:0000313" key="12">
    <source>
        <dbReference type="Proteomes" id="UP000000851"/>
    </source>
</evidence>
<evidence type="ECO:0000256" key="2">
    <source>
        <dbReference type="ARBA" id="ARBA00022692"/>
    </source>
</evidence>
<dbReference type="InterPro" id="IPR011527">
    <property type="entry name" value="ABC1_TM_dom"/>
</dbReference>
<dbReference type="InterPro" id="IPR039421">
    <property type="entry name" value="Type_1_exporter"/>
</dbReference>
<dbReference type="PROSITE" id="PS50929">
    <property type="entry name" value="ABC_TM1F"/>
    <property type="match status" value="1"/>
</dbReference>
<comment type="subcellular location">
    <subcellularLocation>
        <location evidence="1">Cell membrane</location>
        <topology evidence="1">Multi-pass membrane protein</topology>
    </subcellularLocation>
</comment>
<evidence type="ECO:0000313" key="11">
    <source>
        <dbReference type="EMBL" id="ACU71700.1"/>
    </source>
</evidence>
<evidence type="ECO:0000256" key="7">
    <source>
        <dbReference type="SAM" id="MobiDB-lite"/>
    </source>
</evidence>
<dbReference type="PANTHER" id="PTHR24221:SF654">
    <property type="entry name" value="ATP-BINDING CASSETTE SUB-FAMILY B MEMBER 6"/>
    <property type="match status" value="1"/>
</dbReference>
<evidence type="ECO:0000259" key="10">
    <source>
        <dbReference type="PROSITE" id="PS50929"/>
    </source>
</evidence>
<dbReference type="HOGENOM" id="CLU_000604_84_3_11"/>
<dbReference type="Pfam" id="PF00005">
    <property type="entry name" value="ABC_tran"/>
    <property type="match status" value="1"/>
</dbReference>
<evidence type="ECO:0000256" key="1">
    <source>
        <dbReference type="ARBA" id="ARBA00004651"/>
    </source>
</evidence>
<dbReference type="SUPFAM" id="SSF90123">
    <property type="entry name" value="ABC transporter transmembrane region"/>
    <property type="match status" value="1"/>
</dbReference>
<evidence type="ECO:0000256" key="4">
    <source>
        <dbReference type="ARBA" id="ARBA00022840"/>
    </source>
</evidence>
<dbReference type="SMART" id="SM00382">
    <property type="entry name" value="AAA"/>
    <property type="match status" value="1"/>
</dbReference>
<feature type="transmembrane region" description="Helical" evidence="8">
    <location>
        <begin position="78"/>
        <end position="98"/>
    </location>
</feature>
<dbReference type="InterPro" id="IPR003439">
    <property type="entry name" value="ABC_transporter-like_ATP-bd"/>
</dbReference>
<feature type="transmembrane region" description="Helical" evidence="8">
    <location>
        <begin position="118"/>
        <end position="139"/>
    </location>
</feature>
<name>C7Q125_CATAD</name>
<keyword evidence="4" id="KW-0067">ATP-binding</keyword>
<organism evidence="11 12">
    <name type="scientific">Catenulispora acidiphila (strain DSM 44928 / JCM 14897 / NBRC 102108 / NRRL B-24433 / ID139908)</name>
    <dbReference type="NCBI Taxonomy" id="479433"/>
    <lineage>
        <taxon>Bacteria</taxon>
        <taxon>Bacillati</taxon>
        <taxon>Actinomycetota</taxon>
        <taxon>Actinomycetes</taxon>
        <taxon>Catenulisporales</taxon>
        <taxon>Catenulisporaceae</taxon>
        <taxon>Catenulispora</taxon>
    </lineage>
</organism>
<evidence type="ECO:0000256" key="8">
    <source>
        <dbReference type="SAM" id="Phobius"/>
    </source>
</evidence>
<dbReference type="Gene3D" id="3.40.50.300">
    <property type="entry name" value="P-loop containing nucleotide triphosphate hydrolases"/>
    <property type="match status" value="1"/>
</dbReference>
<accession>C7Q125</accession>
<dbReference type="STRING" id="479433.Caci_2787"/>
<keyword evidence="5 8" id="KW-1133">Transmembrane helix</keyword>
<feature type="region of interest" description="Disordered" evidence="7">
    <location>
        <begin position="1"/>
        <end position="30"/>
    </location>
</feature>
<dbReference type="KEGG" id="cai:Caci_2787"/>
<keyword evidence="6 8" id="KW-0472">Membrane</keyword>
<evidence type="ECO:0000256" key="5">
    <source>
        <dbReference type="ARBA" id="ARBA00022989"/>
    </source>
</evidence>
<dbReference type="eggNOG" id="COG1132">
    <property type="taxonomic scope" value="Bacteria"/>
</dbReference>
<gene>
    <name evidence="11" type="ordered locus">Caci_2787</name>
</gene>
<proteinExistence type="predicted"/>
<evidence type="ECO:0000256" key="6">
    <source>
        <dbReference type="ARBA" id="ARBA00023136"/>
    </source>
</evidence>
<keyword evidence="12" id="KW-1185">Reference proteome</keyword>
<sequence length="653" mass="69741">MTNLTTSETAKSGKPRAAVPQQSGEPDPLFGSGISYKMGHNRHYENYLTSNVRDALKALPRLIGMCVRLSLRADRRSTYLLIGAQLALGASTAFGLLATNGVLRALLAEGPSPQRVKAAAPAIVLVCLAGVLTSVLTAASTRAQGTLGPKVESLAMTELLESSVRVELLDFQHAEYHDSLDAGQWGAAWADDLLTYVVNTIEALMALTAAFGVLTVLNPLLLPLLPIAVVPRAMSTVLSVKRRNASRHAWLSKSRQIRQLVDVLTTKKTAVEIRGHGAGDFLLPHYRRMQTSYMGEQTRLSRADAKGGVLSDAGYGASLALIYGLLTLLFWKGMVPLSTAGAAAYAIRTGTGQISSMVRNVTYLFQYGLYLTDWEKALQDSEHKAIPSGGTPVAAPARITAENLTFAYPGAATPALRDVNMTIAQGEVIALVGANGSGKSTLALLLAGLYLPDQGEVLWDGVPTGQADRNQLLSNVAILSQDFPRWGISLAANIAIGRHQTPATPELLNRAAEAAGATELISKYPAGWNTLLATDQYGGVDLSGGQWQKIALGRMHYRDASFLVMDEPTASLDPAAEAEVFAKVRELAGGRTVLLITHRLSSTRRADRIYVLDHGQVVESGTHEELMTAGLGYSVLFKMQAAQFLPTDETSAA</sequence>
<dbReference type="GO" id="GO:0140359">
    <property type="term" value="F:ABC-type transporter activity"/>
    <property type="evidence" value="ECO:0007669"/>
    <property type="project" value="InterPro"/>
</dbReference>
<dbReference type="InterPro" id="IPR027417">
    <property type="entry name" value="P-loop_NTPase"/>
</dbReference>
<keyword evidence="2 8" id="KW-0812">Transmembrane</keyword>
<dbReference type="InParanoid" id="C7Q125"/>
<evidence type="ECO:0000259" key="9">
    <source>
        <dbReference type="PROSITE" id="PS50893"/>
    </source>
</evidence>
<dbReference type="PROSITE" id="PS50893">
    <property type="entry name" value="ABC_TRANSPORTER_2"/>
    <property type="match status" value="1"/>
</dbReference>
<dbReference type="SUPFAM" id="SSF52540">
    <property type="entry name" value="P-loop containing nucleoside triphosphate hydrolases"/>
    <property type="match status" value="1"/>
</dbReference>
<keyword evidence="3" id="KW-0547">Nucleotide-binding</keyword>
<dbReference type="InterPro" id="IPR036640">
    <property type="entry name" value="ABC1_TM_sf"/>
</dbReference>
<dbReference type="Proteomes" id="UP000000851">
    <property type="component" value="Chromosome"/>
</dbReference>
<feature type="domain" description="ABC transmembrane type-1" evidence="10">
    <location>
        <begin position="80"/>
        <end position="366"/>
    </location>
</feature>